<evidence type="ECO:0000256" key="4">
    <source>
        <dbReference type="ARBA" id="ARBA00022777"/>
    </source>
</evidence>
<dbReference type="Gene3D" id="3.30.200.20">
    <property type="entry name" value="Phosphorylase Kinase, domain 1"/>
    <property type="match status" value="1"/>
</dbReference>
<dbReference type="InterPro" id="IPR000719">
    <property type="entry name" value="Prot_kinase_dom"/>
</dbReference>
<dbReference type="PROSITE" id="PS00108">
    <property type="entry name" value="PROTEIN_KINASE_ST"/>
    <property type="match status" value="1"/>
</dbReference>
<dbReference type="SUPFAM" id="SSF56112">
    <property type="entry name" value="Protein kinase-like (PK-like)"/>
    <property type="match status" value="1"/>
</dbReference>
<dbReference type="SMART" id="SM00220">
    <property type="entry name" value="S_TKc"/>
    <property type="match status" value="1"/>
</dbReference>
<organism evidence="10 11">
    <name type="scientific">Hyalella azteca</name>
    <name type="common">Amphipod</name>
    <dbReference type="NCBI Taxonomy" id="294128"/>
    <lineage>
        <taxon>Eukaryota</taxon>
        <taxon>Metazoa</taxon>
        <taxon>Ecdysozoa</taxon>
        <taxon>Arthropoda</taxon>
        <taxon>Crustacea</taxon>
        <taxon>Multicrustacea</taxon>
        <taxon>Malacostraca</taxon>
        <taxon>Eumalacostraca</taxon>
        <taxon>Peracarida</taxon>
        <taxon>Amphipoda</taxon>
        <taxon>Senticaudata</taxon>
        <taxon>Talitrida</taxon>
        <taxon>Talitroidea</taxon>
        <taxon>Hyalellidae</taxon>
        <taxon>Hyalella</taxon>
    </lineage>
</organism>
<name>A0A8B7NB00_HYAAZ</name>
<keyword evidence="7" id="KW-0175">Coiled coil</keyword>
<dbReference type="PANTHER" id="PTHR24355">
    <property type="entry name" value="G PROTEIN-COUPLED RECEPTOR KINASE/RIBOSOMAL PROTEIN S6 KINASE"/>
    <property type="match status" value="1"/>
</dbReference>
<dbReference type="PANTHER" id="PTHR24355:SF30">
    <property type="entry name" value="SERINE_THREONINE-PROTEIN KINASE 32B ISOFORM X1"/>
    <property type="match status" value="1"/>
</dbReference>
<evidence type="ECO:0000313" key="10">
    <source>
        <dbReference type="Proteomes" id="UP000694843"/>
    </source>
</evidence>
<dbReference type="GeneID" id="108668102"/>
<evidence type="ECO:0000256" key="5">
    <source>
        <dbReference type="ARBA" id="ARBA00022840"/>
    </source>
</evidence>
<dbReference type="CDD" id="cd05578">
    <property type="entry name" value="STKc_Yank1"/>
    <property type="match status" value="1"/>
</dbReference>
<dbReference type="OrthoDB" id="6360706at2759"/>
<feature type="binding site" evidence="6">
    <location>
        <position position="52"/>
    </location>
    <ligand>
        <name>ATP</name>
        <dbReference type="ChEBI" id="CHEBI:30616"/>
    </ligand>
</feature>
<accession>A0A8B7NB00</accession>
<feature type="coiled-coil region" evidence="7">
    <location>
        <begin position="403"/>
        <end position="430"/>
    </location>
</feature>
<keyword evidence="5 6" id="KW-0067">ATP-binding</keyword>
<dbReference type="GO" id="GO:0007186">
    <property type="term" value="P:G protein-coupled receptor signaling pathway"/>
    <property type="evidence" value="ECO:0007669"/>
    <property type="project" value="TreeGrafter"/>
</dbReference>
<dbReference type="PROSITE" id="PS00107">
    <property type="entry name" value="PROTEIN_KINASE_ATP"/>
    <property type="match status" value="1"/>
</dbReference>
<dbReference type="KEGG" id="hazt:108668102"/>
<dbReference type="Pfam" id="PF00069">
    <property type="entry name" value="Pkinase"/>
    <property type="match status" value="1"/>
</dbReference>
<keyword evidence="2" id="KW-0808">Transferase</keyword>
<reference evidence="11" key="1">
    <citation type="submission" date="2025-08" db="UniProtKB">
        <authorList>
            <consortium name="RefSeq"/>
        </authorList>
    </citation>
    <scope>IDENTIFICATION</scope>
    <source>
        <tissue evidence="11">Whole organism</tissue>
    </source>
</reference>
<evidence type="ECO:0000256" key="2">
    <source>
        <dbReference type="ARBA" id="ARBA00022679"/>
    </source>
</evidence>
<dbReference type="RefSeq" id="XP_018010736.1">
    <property type="nucleotide sequence ID" value="XM_018155247.2"/>
</dbReference>
<dbReference type="InterPro" id="IPR017441">
    <property type="entry name" value="Protein_kinase_ATP_BS"/>
</dbReference>
<protein>
    <submittedName>
        <fullName evidence="11">Serine/threonine-protein kinase 32A</fullName>
    </submittedName>
</protein>
<dbReference type="InterPro" id="IPR008271">
    <property type="entry name" value="Ser/Thr_kinase_AS"/>
</dbReference>
<evidence type="ECO:0000259" key="9">
    <source>
        <dbReference type="PROSITE" id="PS50011"/>
    </source>
</evidence>
<keyword evidence="3 6" id="KW-0547">Nucleotide-binding</keyword>
<dbReference type="OMA" id="HFILLRC"/>
<keyword evidence="4 11" id="KW-0418">Kinase</keyword>
<dbReference type="PROSITE" id="PS50011">
    <property type="entry name" value="PROTEIN_KINASE_DOM"/>
    <property type="match status" value="1"/>
</dbReference>
<dbReference type="FunFam" id="3.30.200.20:FF:000347">
    <property type="entry name" value="serine/threonine-protein kinase 32A isoform X2"/>
    <property type="match status" value="1"/>
</dbReference>
<dbReference type="GO" id="GO:0009966">
    <property type="term" value="P:regulation of signal transduction"/>
    <property type="evidence" value="ECO:0007669"/>
    <property type="project" value="TreeGrafter"/>
</dbReference>
<dbReference type="Proteomes" id="UP000694843">
    <property type="component" value="Unplaced"/>
</dbReference>
<feature type="region of interest" description="Disordered" evidence="8">
    <location>
        <begin position="288"/>
        <end position="311"/>
    </location>
</feature>
<evidence type="ECO:0000313" key="11">
    <source>
        <dbReference type="RefSeq" id="XP_018010736.1"/>
    </source>
</evidence>
<feature type="domain" description="Protein kinase" evidence="9">
    <location>
        <begin position="23"/>
        <end position="284"/>
    </location>
</feature>
<evidence type="ECO:0000256" key="8">
    <source>
        <dbReference type="SAM" id="MobiDB-lite"/>
    </source>
</evidence>
<evidence type="ECO:0000256" key="6">
    <source>
        <dbReference type="PROSITE-ProRule" id="PRU10141"/>
    </source>
</evidence>
<dbReference type="GO" id="GO:0005524">
    <property type="term" value="F:ATP binding"/>
    <property type="evidence" value="ECO:0007669"/>
    <property type="project" value="UniProtKB-UniRule"/>
</dbReference>
<evidence type="ECO:0000256" key="7">
    <source>
        <dbReference type="SAM" id="Coils"/>
    </source>
</evidence>
<feature type="compositionally biased region" description="Basic and acidic residues" evidence="8">
    <location>
        <begin position="295"/>
        <end position="306"/>
    </location>
</feature>
<dbReference type="GO" id="GO:0004703">
    <property type="term" value="F:G protein-coupled receptor kinase activity"/>
    <property type="evidence" value="ECO:0007669"/>
    <property type="project" value="TreeGrafter"/>
</dbReference>
<dbReference type="Gene3D" id="1.10.510.10">
    <property type="entry name" value="Transferase(Phosphotransferase) domain 1"/>
    <property type="match status" value="1"/>
</dbReference>
<dbReference type="FunFam" id="1.10.510.10:FF:000169">
    <property type="entry name" value="Serine/threonine-protein kinase 32A"/>
    <property type="match status" value="1"/>
</dbReference>
<evidence type="ECO:0000256" key="3">
    <source>
        <dbReference type="ARBA" id="ARBA00022741"/>
    </source>
</evidence>
<dbReference type="AlphaFoldDB" id="A0A8B7NB00"/>
<dbReference type="GO" id="GO:0001664">
    <property type="term" value="F:G protein-coupled receptor binding"/>
    <property type="evidence" value="ECO:0007669"/>
    <property type="project" value="TreeGrafter"/>
</dbReference>
<sequence>MGLNQSKKRLPSYDGEPVSFDHFQVLRAIGKGSFGKVCIVQKHDTQKLYAMKYMNKAQCEAKDAVANVFREMQILASVSHPFLVNFWFSFQDTEDMFMVVDLLEGGDLRYHVSNGVAFSDDAVVLYVLEAACALDYLHSRHILHRDIKPDNMLLDDEGHVHLTDFNIAIELHEGQLATSMSGTKPYMAPEVFACAADAVPGYGFPVDWWSLGVAAYEIRKGRRPYDIHANSSLTEVRRMMLSSPRYPSDWGPALVTLLDKLLSPSPASRLRSLAEALRLCNAYGAATGGGAGKEGTGREGTGRDSAGKGGAGKTVIGGSVVYTAESLLNKQHQPPFVPLKDHLNCDPTFELEEMIIESRPLHKKKKRLSKQRSLLQTQSSMSVADVSADTPVQLGNAAPYDQMLIYNREREMAELEREKLERQWQEELETSMNMSDPTGLGASYTGCRCLLDRTAVKECPRCVPLAPCESCSSRSFSSCATTTSLSVTTADIANNINKRHKCSAEVPNTSTSPEDTSEADDFIDTTATANIGKNVRRKFKGKFVEKETSVMME</sequence>
<dbReference type="InterPro" id="IPR011009">
    <property type="entry name" value="Kinase-like_dom_sf"/>
</dbReference>
<proteinExistence type="predicted"/>
<keyword evidence="1" id="KW-0723">Serine/threonine-protein kinase</keyword>
<evidence type="ECO:0000256" key="1">
    <source>
        <dbReference type="ARBA" id="ARBA00022527"/>
    </source>
</evidence>
<keyword evidence="10" id="KW-1185">Reference proteome</keyword>
<gene>
    <name evidence="11" type="primary">LOC108668102</name>
</gene>